<dbReference type="SUPFAM" id="SSF54416">
    <property type="entry name" value="Amine oxidase N-terminal region"/>
    <property type="match status" value="1"/>
</dbReference>
<dbReference type="SUPFAM" id="SSF49998">
    <property type="entry name" value="Amine oxidase catalytic domain"/>
    <property type="match status" value="1"/>
</dbReference>
<dbReference type="Gene3D" id="2.60.120.200">
    <property type="match status" value="1"/>
</dbReference>
<evidence type="ECO:0000256" key="5">
    <source>
        <dbReference type="ARBA" id="ARBA00023008"/>
    </source>
</evidence>
<keyword evidence="2 8" id="KW-0479">Metal-binding</keyword>
<dbReference type="SMART" id="SM00137">
    <property type="entry name" value="MAM"/>
    <property type="match status" value="1"/>
</dbReference>
<evidence type="ECO:0000256" key="7">
    <source>
        <dbReference type="PIRSR" id="PIRSR600269-51"/>
    </source>
</evidence>
<comment type="similarity">
    <text evidence="1 8">Belongs to the copper/topaquinone oxidase family.</text>
</comment>
<protein>
    <recommendedName>
        <fullName evidence="8">Amine oxidase</fullName>
        <ecNumber evidence="8">1.4.3.-</ecNumber>
    </recommendedName>
</protein>
<dbReference type="InterPro" id="IPR036460">
    <property type="entry name" value="Cu_amine_oxidase_C_sf"/>
</dbReference>
<dbReference type="InterPro" id="IPR016182">
    <property type="entry name" value="Cu_amine_oxidase_N-reg"/>
</dbReference>
<feature type="active site" description="Schiff-base intermediate with substrate; via topaquinone" evidence="6">
    <location>
        <position position="1255"/>
    </location>
</feature>
<evidence type="ECO:0000256" key="6">
    <source>
        <dbReference type="PIRSR" id="PIRSR600269-50"/>
    </source>
</evidence>
<evidence type="ECO:0000256" key="2">
    <source>
        <dbReference type="ARBA" id="ARBA00022723"/>
    </source>
</evidence>
<dbReference type="Gene3D" id="3.10.450.40">
    <property type="match status" value="1"/>
</dbReference>
<evidence type="ECO:0000256" key="8">
    <source>
        <dbReference type="RuleBase" id="RU000672"/>
    </source>
</evidence>
<dbReference type="PROSITE" id="PS50060">
    <property type="entry name" value="MAM_2"/>
    <property type="match status" value="1"/>
</dbReference>
<dbReference type="GO" id="GO:0005886">
    <property type="term" value="C:plasma membrane"/>
    <property type="evidence" value="ECO:0007669"/>
    <property type="project" value="TreeGrafter"/>
</dbReference>
<evidence type="ECO:0000256" key="3">
    <source>
        <dbReference type="ARBA" id="ARBA00022772"/>
    </source>
</evidence>
<accession>A0A0F7UA83</accession>
<dbReference type="InterPro" id="IPR013320">
    <property type="entry name" value="ConA-like_dom_sf"/>
</dbReference>
<dbReference type="InterPro" id="IPR015798">
    <property type="entry name" value="Cu_amine_oxidase_C"/>
</dbReference>
<keyword evidence="4 8" id="KW-0560">Oxidoreductase</keyword>
<dbReference type="PROSITE" id="PS01164">
    <property type="entry name" value="COPPER_AMINE_OXID_1"/>
    <property type="match status" value="1"/>
</dbReference>
<feature type="domain" description="MAM" evidence="9">
    <location>
        <begin position="174"/>
        <end position="347"/>
    </location>
</feature>
<dbReference type="GO" id="GO:0048038">
    <property type="term" value="F:quinone binding"/>
    <property type="evidence" value="ECO:0007669"/>
    <property type="project" value="InterPro"/>
</dbReference>
<dbReference type="GO" id="GO:0005507">
    <property type="term" value="F:copper ion binding"/>
    <property type="evidence" value="ECO:0007669"/>
    <property type="project" value="InterPro"/>
</dbReference>
<organism evidence="10">
    <name type="scientific">Neospora caninum (strain Liverpool)</name>
    <dbReference type="NCBI Taxonomy" id="572307"/>
    <lineage>
        <taxon>Eukaryota</taxon>
        <taxon>Sar</taxon>
        <taxon>Alveolata</taxon>
        <taxon>Apicomplexa</taxon>
        <taxon>Conoidasida</taxon>
        <taxon>Coccidia</taxon>
        <taxon>Eucoccidiorida</taxon>
        <taxon>Eimeriorina</taxon>
        <taxon>Sarcocystidae</taxon>
        <taxon>Neospora</taxon>
    </lineage>
</organism>
<dbReference type="InterPro" id="IPR000998">
    <property type="entry name" value="MAM_dom"/>
</dbReference>
<dbReference type="GO" id="GO:0008131">
    <property type="term" value="F:primary methylamine oxidase activity"/>
    <property type="evidence" value="ECO:0007669"/>
    <property type="project" value="InterPro"/>
</dbReference>
<evidence type="ECO:0000256" key="4">
    <source>
        <dbReference type="ARBA" id="ARBA00023002"/>
    </source>
</evidence>
<dbReference type="InterPro" id="IPR000269">
    <property type="entry name" value="Cu_amine_oxidase"/>
</dbReference>
<keyword evidence="3 6" id="KW-0801">TPQ</keyword>
<proteinExistence type="inferred from homology"/>
<sequence length="1529" mass="171934">MLIYTESDGEPTVMKDGTSCPNAGGPRAFMLDSSTTVRSTPKLLEVAPLRSHRFSCRPGKPCSIVVTGYGLQESDHVTILAADGSCPPEDLGQTVQQQVISSKRQIRTSSKTTYDYSVRPQNEQTIMTVFDLRPLEEGRYTVCYATSRSTRGDDPVAKDFHYKAGEIEVGSELMSCDFEEDMCDLMIYRDHEDMDLYWVRHSGSTETPGTGPSFDHTYGTQRDGSYIYMDSPGYVAGASATLIGPPTIFPQGLFCARLWYHMWGDDVNSLRLYMHELKGDQDATGNWGKPRLLRVGDHGDEWLEGGFEFHSDGKTAQQLVIESLAGFSEKGDIAVDDLRIVQGRCPEEIKRDSYNADYICGEVRLLTGSWSQEKSWFVEGAVSCAGRGYSYDNLKGNWVPCCVPRYGQYTLVLHDGFGDGWSGSKLEFRFFDQVQEFGSDFMGIEEGVEKKYTLNIGLLQITRIEGSQDRIALEIQVAQSNSYVWCGAALSGSPAPTVEVLKKYGIRSQEQTKKPGDKLRMEIANKPNDRRILQPSTDYNIYCYAEPASYAADQNQVMMMDDSQVAASRIMVTTDNKPPEITVESVDEDYTEASVRIRSDEVATVWCAAEEVSKVPTDDIGQSPPPSVIKKAGNKIQIVKGTENTPQILKLKNLMPDTTYRVYCYAEDRALPKPNFTGPEQVNAKAFDLVTPSKVPELKIESYKAFVRGFKLSVKTDTPAKVWCGAAMAGSAFPKKEDVKRVGATGEVTDITKSVDLEIRGVPPNTRYSIYCMAASRSGASEMTDQQMWDGALEVTSFGKFCDMPIEPAVLSEGPATPFDPLTPPEEFMVRDFMNTQKNLKLEGIYRINLFLDKDAILNHFEKGAEFPKRYARVRAGVCNNGKGAYRQFKVGPLDTEDAKNLKLEDIGDPVETDCGGYNPQGVFGRRLLDQEQENELDAFLHRVFGFHFGVKACVYGEVDNCLNFGPLIYKQKGEQLEEVWIGLKTPPKVQGDFEHNLPFYIIAEPPLGDEKVDVVNPESRDRIALLLEHVKGYSLNGVHFDSLDDMLEVVDTEANPELTVEKLRNAMDQVKSRREEQRANTVRRLAPYNIGPNPKGREGLEYRVGPEHIEPQGKRYTITHNPDSTSYSISYAGWTMTVTNDRDTSLKIWNLRFKDQRYAFELGVNEALAHYSVAERHWYFMDSWYGGLGAAARRVHPGIECAKTGTVLFWDKSLCVFEEDKARPLRSHWKAGVLRDAVPHYALVLRQIITVSNYDYITDYIFHQSGFFEATMAFTGELYAGVEVPWYSARQASHGTQVTGSMRMGALHAHLASWKVDFDLDDYKSNSIVWHEIKHDTARPGALKIDTWFAETEEQAYYKFNNTRPLHYQVVNEEHNVYGNVGGFTVLPLPTVAIPNPEFELYTGPAAWAKYRILTTLRKEEEFHGSLPRDNKYALRPAVSIDRYIRDNEPIRKKDVVTWIASSVWHIPVIEDMPQTLSLGNTLGFLVKPHNFFTEDPSMDLHNSLGGAVQDPGTCAIIRQETEKYLQE</sequence>
<feature type="active site" description="Proton acceptor" evidence="6">
    <location>
        <position position="1183"/>
    </location>
</feature>
<dbReference type="SUPFAM" id="SSF49899">
    <property type="entry name" value="Concanavalin A-like lectins/glucanases"/>
    <property type="match status" value="1"/>
</dbReference>
<evidence type="ECO:0000256" key="1">
    <source>
        <dbReference type="ARBA" id="ARBA00007983"/>
    </source>
</evidence>
<dbReference type="PANTHER" id="PTHR10638:SF20">
    <property type="entry name" value="AMINE OXIDASE"/>
    <property type="match status" value="1"/>
</dbReference>
<name>A0A0F7UA83_NEOCL</name>
<reference evidence="10" key="1">
    <citation type="journal article" date="2015" name="PLoS ONE">
        <title>Comprehensive Evaluation of Toxoplasma gondii VEG and Neospora caninum LIV Genomes with Tachyzoite Stage Transcriptome and Proteome Defines Novel Transcript Features.</title>
        <authorList>
            <person name="Ramaprasad A."/>
            <person name="Mourier T."/>
            <person name="Naeem R."/>
            <person name="Malas T.B."/>
            <person name="Moussa E."/>
            <person name="Panigrahi A."/>
            <person name="Vermont S.J."/>
            <person name="Otto T.D."/>
            <person name="Wastling J."/>
            <person name="Pain A."/>
        </authorList>
    </citation>
    <scope>NUCLEOTIDE SEQUENCE</scope>
    <source>
        <strain evidence="10">Liverpool</strain>
    </source>
</reference>
<gene>
    <name evidence="10" type="ORF">BN1204_013880</name>
</gene>
<dbReference type="Pfam" id="PF00629">
    <property type="entry name" value="MAM"/>
    <property type="match status" value="1"/>
</dbReference>
<dbReference type="GO" id="GO:0009308">
    <property type="term" value="P:amine metabolic process"/>
    <property type="evidence" value="ECO:0007669"/>
    <property type="project" value="UniProtKB-UniRule"/>
</dbReference>
<evidence type="ECO:0000313" key="10">
    <source>
        <dbReference type="EMBL" id="CEL65545.1"/>
    </source>
</evidence>
<comment type="PTM">
    <text evidence="7 8">Topaquinone (TPQ) is generated by copper-dependent autoxidation of a specific tyrosyl residue.</text>
</comment>
<evidence type="ECO:0000259" key="9">
    <source>
        <dbReference type="PROSITE" id="PS50060"/>
    </source>
</evidence>
<dbReference type="Gene3D" id="2.70.98.20">
    <property type="entry name" value="Copper amine oxidase, catalytic domain"/>
    <property type="match status" value="1"/>
</dbReference>
<dbReference type="EC" id="1.4.3.-" evidence="8"/>
<dbReference type="InterPro" id="IPR049948">
    <property type="entry name" value="Cu_Am_ox_TPQ-bd"/>
</dbReference>
<dbReference type="Pfam" id="PF01179">
    <property type="entry name" value="Cu_amine_oxid"/>
    <property type="match status" value="1"/>
</dbReference>
<feature type="modified residue" description="2',4',5'-topaquinone" evidence="7">
    <location>
        <position position="1255"/>
    </location>
</feature>
<dbReference type="EMBL" id="LN714479">
    <property type="protein sequence ID" value="CEL65545.1"/>
    <property type="molecule type" value="Genomic_DNA"/>
</dbReference>
<keyword evidence="5 8" id="KW-0186">Copper</keyword>
<comment type="cofactor">
    <cofactor evidence="8">
        <name>Cu cation</name>
        <dbReference type="ChEBI" id="CHEBI:23378"/>
    </cofactor>
    <text evidence="8">Contains 1 topaquinone per subunit.</text>
</comment>
<dbReference type="PANTHER" id="PTHR10638">
    <property type="entry name" value="COPPER AMINE OXIDASE"/>
    <property type="match status" value="1"/>
</dbReference>
<dbReference type="CDD" id="cd06263">
    <property type="entry name" value="MAM"/>
    <property type="match status" value="1"/>
</dbReference>